<keyword evidence="5 6" id="KW-0472">Membrane</keyword>
<evidence type="ECO:0000256" key="5">
    <source>
        <dbReference type="ARBA" id="ARBA00023136"/>
    </source>
</evidence>
<reference evidence="7" key="2">
    <citation type="submission" date="2022-03" db="EMBL/GenBank/DDBJ databases">
        <title>First case of bacteraemia caused by Dielma fastidiosa in a patient hospitalised with diverticulitis.</title>
        <authorList>
            <person name="Forman-Ankjaer B."/>
            <person name="Hvid-Jensen F."/>
            <person name="Kobel C.M."/>
            <person name="Greve T."/>
        </authorList>
    </citation>
    <scope>NUCLEOTIDE SEQUENCE</scope>
    <source>
        <strain evidence="7">AUH_DF_2021</strain>
    </source>
</reference>
<feature type="transmembrane region" description="Helical" evidence="6">
    <location>
        <begin position="49"/>
        <end position="69"/>
    </location>
</feature>
<evidence type="ECO:0000256" key="2">
    <source>
        <dbReference type="ARBA" id="ARBA00022692"/>
    </source>
</evidence>
<name>A0A318L3C5_9FIRM</name>
<evidence type="ECO:0000313" key="8">
    <source>
        <dbReference type="EMBL" id="PXX75272.1"/>
    </source>
</evidence>
<sequence length="406" mass="45820">MKQELSRVKEPKRFDFILASIIVVMILTSLLSIYSSLKLVPASYGGYGLILKQLMWAVVGLVAIIVIMYFGNDALYDFIKIVYWILLVMLVVLFLDMMFWKITGRHFPGGLIEDINGAVSWYQIPGIGTFQPSEFMKIVLIVKTALIIDEHNKDKTDDTYESDLNLFYKIIKTCLVPVLLILLQPDTGICIIIFISIAIMTLCSGVRKEWFTIGLILVLIVCALFFYLYLFQRPFLEQFIASYKLKRFDGWIYPEKNYIDEGHQLYTALLALGSAGLTGIGLQPDTIFIAEAHTDLIFVVFGQSFGLIGALFILILCFALDFKLYTITIQSKNPIEKYMICGFLAMMVYQQIQNMGMVVGLLPITGITLPFISYGGSSLLSYFIVIGLVMNASAKAKKLSDYVYSD</sequence>
<dbReference type="InterPro" id="IPR018365">
    <property type="entry name" value="Cell_cycle_FtsW-rel_CS"/>
</dbReference>
<dbReference type="GO" id="GO:0015648">
    <property type="term" value="F:lipid-linked peptidoglycan transporter activity"/>
    <property type="evidence" value="ECO:0007669"/>
    <property type="project" value="TreeGrafter"/>
</dbReference>
<dbReference type="Pfam" id="PF01098">
    <property type="entry name" value="FTSW_RODA_SPOVE"/>
    <property type="match status" value="1"/>
</dbReference>
<protein>
    <submittedName>
        <fullName evidence="8">Cell division protein FtsW (Lipid II flippase)</fullName>
    </submittedName>
    <submittedName>
        <fullName evidence="7">FtsW/RodA/SpoVE family cell cycle protein</fullName>
    </submittedName>
</protein>
<keyword evidence="8" id="KW-0132">Cell division</keyword>
<dbReference type="InterPro" id="IPR001182">
    <property type="entry name" value="FtsW/RodA"/>
</dbReference>
<feature type="transmembrane region" description="Helical" evidence="6">
    <location>
        <begin position="265"/>
        <end position="284"/>
    </location>
</feature>
<dbReference type="Proteomes" id="UP001276902">
    <property type="component" value="Unassembled WGS sequence"/>
</dbReference>
<dbReference type="GO" id="GO:0008360">
    <property type="term" value="P:regulation of cell shape"/>
    <property type="evidence" value="ECO:0007669"/>
    <property type="project" value="UniProtKB-KW"/>
</dbReference>
<reference evidence="8 9" key="1">
    <citation type="submission" date="2018-05" db="EMBL/GenBank/DDBJ databases">
        <title>Genomic Encyclopedia of Type Strains, Phase IV (KMG-IV): sequencing the most valuable type-strain genomes for metagenomic binning, comparative biology and taxonomic classification.</title>
        <authorList>
            <person name="Goeker M."/>
        </authorList>
    </citation>
    <scope>NUCLEOTIDE SEQUENCE [LARGE SCALE GENOMIC DNA]</scope>
    <source>
        <strain evidence="8 9">JC118</strain>
    </source>
</reference>
<keyword evidence="3" id="KW-0133">Cell shape</keyword>
<comment type="subcellular location">
    <subcellularLocation>
        <location evidence="1">Membrane</location>
        <topology evidence="1">Multi-pass membrane protein</topology>
    </subcellularLocation>
</comment>
<accession>A0A318L3C5</accession>
<dbReference type="RefSeq" id="WP_022939404.1">
    <property type="nucleotide sequence ID" value="NZ_BAABZA010000004.1"/>
</dbReference>
<organism evidence="8 9">
    <name type="scientific">Dielma fastidiosa</name>
    <dbReference type="NCBI Taxonomy" id="1034346"/>
    <lineage>
        <taxon>Bacteria</taxon>
        <taxon>Bacillati</taxon>
        <taxon>Bacillota</taxon>
        <taxon>Erysipelotrichia</taxon>
        <taxon>Erysipelotrichales</taxon>
        <taxon>Erysipelotrichaceae</taxon>
        <taxon>Dielma</taxon>
    </lineage>
</organism>
<feature type="transmembrane region" description="Helical" evidence="6">
    <location>
        <begin position="174"/>
        <end position="198"/>
    </location>
</feature>
<proteinExistence type="predicted"/>
<keyword evidence="8" id="KW-0131">Cell cycle</keyword>
<dbReference type="Proteomes" id="UP000247612">
    <property type="component" value="Unassembled WGS sequence"/>
</dbReference>
<dbReference type="GO" id="GO:0005886">
    <property type="term" value="C:plasma membrane"/>
    <property type="evidence" value="ECO:0007669"/>
    <property type="project" value="TreeGrafter"/>
</dbReference>
<evidence type="ECO:0000313" key="9">
    <source>
        <dbReference type="Proteomes" id="UP000247612"/>
    </source>
</evidence>
<feature type="transmembrane region" description="Helical" evidence="6">
    <location>
        <begin position="340"/>
        <end position="365"/>
    </location>
</feature>
<dbReference type="EMBL" id="QJKH01000018">
    <property type="protein sequence ID" value="PXX75272.1"/>
    <property type="molecule type" value="Genomic_DNA"/>
</dbReference>
<evidence type="ECO:0000256" key="3">
    <source>
        <dbReference type="ARBA" id="ARBA00022960"/>
    </source>
</evidence>
<evidence type="ECO:0000256" key="4">
    <source>
        <dbReference type="ARBA" id="ARBA00022989"/>
    </source>
</evidence>
<keyword evidence="4 6" id="KW-1133">Transmembrane helix</keyword>
<feature type="transmembrane region" description="Helical" evidence="6">
    <location>
        <begin position="81"/>
        <end position="100"/>
    </location>
</feature>
<evidence type="ECO:0000313" key="7">
    <source>
        <dbReference type="EMBL" id="MDY5169204.1"/>
    </source>
</evidence>
<evidence type="ECO:0000256" key="6">
    <source>
        <dbReference type="SAM" id="Phobius"/>
    </source>
</evidence>
<feature type="transmembrane region" description="Helical" evidence="6">
    <location>
        <begin position="296"/>
        <end position="320"/>
    </location>
</feature>
<feature type="transmembrane region" description="Helical" evidence="6">
    <location>
        <begin position="371"/>
        <end position="390"/>
    </location>
</feature>
<dbReference type="GO" id="GO:0051301">
    <property type="term" value="P:cell division"/>
    <property type="evidence" value="ECO:0007669"/>
    <property type="project" value="UniProtKB-KW"/>
</dbReference>
<feature type="transmembrane region" description="Helical" evidence="6">
    <location>
        <begin position="210"/>
        <end position="230"/>
    </location>
</feature>
<evidence type="ECO:0000256" key="1">
    <source>
        <dbReference type="ARBA" id="ARBA00004141"/>
    </source>
</evidence>
<dbReference type="STRING" id="1034346.GCA_000313565_03126"/>
<dbReference type="PANTHER" id="PTHR30474">
    <property type="entry name" value="CELL CYCLE PROTEIN"/>
    <property type="match status" value="1"/>
</dbReference>
<comment type="caution">
    <text evidence="8">The sequence shown here is derived from an EMBL/GenBank/DDBJ whole genome shotgun (WGS) entry which is preliminary data.</text>
</comment>
<feature type="transmembrane region" description="Helical" evidence="6">
    <location>
        <begin position="16"/>
        <end position="37"/>
    </location>
</feature>
<dbReference type="PANTHER" id="PTHR30474:SF1">
    <property type="entry name" value="PEPTIDOGLYCAN GLYCOSYLTRANSFERASE MRDB"/>
    <property type="match status" value="1"/>
</dbReference>
<keyword evidence="9" id="KW-1185">Reference proteome</keyword>
<dbReference type="PROSITE" id="PS00428">
    <property type="entry name" value="FTSW_RODA_SPOVE"/>
    <property type="match status" value="1"/>
</dbReference>
<dbReference type="GO" id="GO:0032153">
    <property type="term" value="C:cell division site"/>
    <property type="evidence" value="ECO:0007669"/>
    <property type="project" value="TreeGrafter"/>
</dbReference>
<keyword evidence="2 6" id="KW-0812">Transmembrane</keyword>
<dbReference type="EMBL" id="JALDAW010000022">
    <property type="protein sequence ID" value="MDY5169204.1"/>
    <property type="molecule type" value="Genomic_DNA"/>
</dbReference>
<dbReference type="AlphaFoldDB" id="A0A318L3C5"/>
<dbReference type="OrthoDB" id="9768187at2"/>
<gene>
    <name evidence="8" type="ORF">DES51_1182</name>
    <name evidence="7" type="ORF">MQE39_13875</name>
</gene>